<dbReference type="GO" id="GO:0000978">
    <property type="term" value="F:RNA polymerase II cis-regulatory region sequence-specific DNA binding"/>
    <property type="evidence" value="ECO:0007669"/>
    <property type="project" value="TreeGrafter"/>
</dbReference>
<evidence type="ECO:0000256" key="4">
    <source>
        <dbReference type="ARBA" id="ARBA00023163"/>
    </source>
</evidence>
<dbReference type="Pfam" id="PF07716">
    <property type="entry name" value="bZIP_2"/>
    <property type="match status" value="1"/>
</dbReference>
<dbReference type="PANTHER" id="PTHR11988:SF27">
    <property type="entry name" value="GH27708P"/>
    <property type="match status" value="1"/>
</dbReference>
<dbReference type="RefSeq" id="XP_052739752.1">
    <property type="nucleotide sequence ID" value="XM_052883792.1"/>
</dbReference>
<dbReference type="CDD" id="cd14813">
    <property type="entry name" value="bZIP_BmCbz-like"/>
    <property type="match status" value="1"/>
</dbReference>
<accession>A0A6J1NET8</accession>
<evidence type="ECO:0000256" key="3">
    <source>
        <dbReference type="ARBA" id="ARBA00023125"/>
    </source>
</evidence>
<evidence type="ECO:0000256" key="1">
    <source>
        <dbReference type="ARBA" id="ARBA00004123"/>
    </source>
</evidence>
<reference evidence="9 10" key="1">
    <citation type="submission" date="2025-04" db="UniProtKB">
        <authorList>
            <consortium name="RefSeq"/>
        </authorList>
    </citation>
    <scope>IDENTIFICATION</scope>
</reference>
<sequence length="491" mass="55734">MVFSQTCLNTQRLLKLIEIDRLKSEKNQQVNSQNGGTTDVCTESFQLPATSFSEDYEYLKPEPIFQNAMLNDTDCEFFQELDLAWCDAPAREETVQSIDHPKSTDARAHTTDTLHTPFSPQGWDTVDASPSTHTYNTHGFPVPQSVDEMAQFNTELFHQPATNDKVPYQEVFLDFNTLPVVLADLAPEGAAQPWPATDLSWDTEYTKPITYDTLPFIHQDDSMDMKYVSVTPHEVESTMPSDLIIINEESAPAPPPPPRGALSVDVTRSAWPADLISTPDVLSVVEELETEKCPLLLSALPGLEQDISMEVTKFDESPIPTPVMYSLPITPKTESESEEDTKPPRRKRPRHDSEESDETYNPYTETHRVRKVARKAPKKDIKQMIQALEGVQQQPRKRGRPPGRRQSTMSTVSNTSSVSTHELKYRELRDKNNEASKRSRMNRKLKELQSEQLADDLEERNNKLKIRVELLEKMTTKLREAFMTAVQKKAG</sequence>
<feature type="region of interest" description="Disordered" evidence="6">
    <location>
        <begin position="101"/>
        <end position="123"/>
    </location>
</feature>
<protein>
    <submittedName>
        <fullName evidence="9 10">Uncharacterized protein LOC112049719</fullName>
    </submittedName>
</protein>
<dbReference type="InterPro" id="IPR040223">
    <property type="entry name" value="PAR_bZIP"/>
</dbReference>
<dbReference type="InterPro" id="IPR004827">
    <property type="entry name" value="bZIP"/>
</dbReference>
<dbReference type="GO" id="GO:0000981">
    <property type="term" value="F:DNA-binding transcription factor activity, RNA polymerase II-specific"/>
    <property type="evidence" value="ECO:0007669"/>
    <property type="project" value="TreeGrafter"/>
</dbReference>
<keyword evidence="5" id="KW-0539">Nucleus</keyword>
<dbReference type="RefSeq" id="XP_023943499.1">
    <property type="nucleotide sequence ID" value="XM_024087731.1"/>
</dbReference>
<organism evidence="8 10">
    <name type="scientific">Bicyclus anynana</name>
    <name type="common">Squinting bush brown butterfly</name>
    <dbReference type="NCBI Taxonomy" id="110368"/>
    <lineage>
        <taxon>Eukaryota</taxon>
        <taxon>Metazoa</taxon>
        <taxon>Ecdysozoa</taxon>
        <taxon>Arthropoda</taxon>
        <taxon>Hexapoda</taxon>
        <taxon>Insecta</taxon>
        <taxon>Pterygota</taxon>
        <taxon>Neoptera</taxon>
        <taxon>Endopterygota</taxon>
        <taxon>Lepidoptera</taxon>
        <taxon>Glossata</taxon>
        <taxon>Ditrysia</taxon>
        <taxon>Papilionoidea</taxon>
        <taxon>Nymphalidae</taxon>
        <taxon>Satyrinae</taxon>
        <taxon>Satyrini</taxon>
        <taxon>Mycalesina</taxon>
        <taxon>Bicyclus</taxon>
    </lineage>
</organism>
<keyword evidence="2" id="KW-0805">Transcription regulation</keyword>
<evidence type="ECO:0000313" key="11">
    <source>
        <dbReference type="RefSeq" id="XP_052739752.1"/>
    </source>
</evidence>
<dbReference type="CTD" id="692648"/>
<keyword evidence="8" id="KW-1185">Reference proteome</keyword>
<feature type="compositionally biased region" description="Basic and acidic residues" evidence="6">
    <location>
        <begin position="421"/>
        <end position="437"/>
    </location>
</feature>
<dbReference type="KEGG" id="bany:112049719"/>
<dbReference type="GeneID" id="112049719"/>
<dbReference type="SUPFAM" id="SSF57959">
    <property type="entry name" value="Leucine zipper domain"/>
    <property type="match status" value="1"/>
</dbReference>
<keyword evidence="4" id="KW-0804">Transcription</keyword>
<dbReference type="PANTHER" id="PTHR11988">
    <property type="entry name" value="THYROTROPH EMBRYONIC FACTOR RELATED"/>
    <property type="match status" value="1"/>
</dbReference>
<dbReference type="RefSeq" id="XP_023943508.1">
    <property type="nucleotide sequence ID" value="XM_024087740.1"/>
</dbReference>
<dbReference type="SMART" id="SM00338">
    <property type="entry name" value="BRLZ"/>
    <property type="match status" value="1"/>
</dbReference>
<evidence type="ECO:0000313" key="8">
    <source>
        <dbReference type="Proteomes" id="UP001652582"/>
    </source>
</evidence>
<dbReference type="AlphaFoldDB" id="A0A6J1NET8"/>
<evidence type="ECO:0000256" key="2">
    <source>
        <dbReference type="ARBA" id="ARBA00023015"/>
    </source>
</evidence>
<dbReference type="Gene3D" id="1.20.5.170">
    <property type="match status" value="1"/>
</dbReference>
<evidence type="ECO:0000313" key="10">
    <source>
        <dbReference type="RefSeq" id="XP_023943508.1"/>
    </source>
</evidence>
<name>A0A6J1NET8_BICAN</name>
<dbReference type="PROSITE" id="PS50217">
    <property type="entry name" value="BZIP"/>
    <property type="match status" value="1"/>
</dbReference>
<dbReference type="GO" id="GO:0005634">
    <property type="term" value="C:nucleus"/>
    <property type="evidence" value="ECO:0007669"/>
    <property type="project" value="UniProtKB-SubCell"/>
</dbReference>
<dbReference type="OrthoDB" id="6624782at2759"/>
<comment type="subcellular location">
    <subcellularLocation>
        <location evidence="1">Nucleus</location>
    </subcellularLocation>
</comment>
<keyword evidence="3" id="KW-0238">DNA-binding</keyword>
<evidence type="ECO:0000256" key="5">
    <source>
        <dbReference type="ARBA" id="ARBA00023242"/>
    </source>
</evidence>
<evidence type="ECO:0000259" key="7">
    <source>
        <dbReference type="PROSITE" id="PS50217"/>
    </source>
</evidence>
<feature type="domain" description="BZIP" evidence="7">
    <location>
        <begin position="422"/>
        <end position="485"/>
    </location>
</feature>
<evidence type="ECO:0000313" key="9">
    <source>
        <dbReference type="RefSeq" id="XP_023943499.1"/>
    </source>
</evidence>
<dbReference type="Proteomes" id="UP001652582">
    <property type="component" value="Chromosome 10"/>
</dbReference>
<feature type="compositionally biased region" description="Basic residues" evidence="6">
    <location>
        <begin position="368"/>
        <end position="377"/>
    </location>
</feature>
<proteinExistence type="predicted"/>
<gene>
    <name evidence="9 10 11" type="primary">LOC112049719</name>
</gene>
<feature type="compositionally biased region" description="Basic and acidic residues" evidence="6">
    <location>
        <begin position="101"/>
        <end position="112"/>
    </location>
</feature>
<evidence type="ECO:0000256" key="6">
    <source>
        <dbReference type="SAM" id="MobiDB-lite"/>
    </source>
</evidence>
<feature type="compositionally biased region" description="Low complexity" evidence="6">
    <location>
        <begin position="404"/>
        <end position="420"/>
    </location>
</feature>
<dbReference type="InterPro" id="IPR046347">
    <property type="entry name" value="bZIP_sf"/>
</dbReference>
<feature type="region of interest" description="Disordered" evidence="6">
    <location>
        <begin position="313"/>
        <end position="447"/>
    </location>
</feature>